<accession>A0AA89B925</accession>
<dbReference type="Proteomes" id="UP001188597">
    <property type="component" value="Unassembled WGS sequence"/>
</dbReference>
<reference evidence="2" key="1">
    <citation type="submission" date="2022-12" db="EMBL/GenBank/DDBJ databases">
        <title>Draft genome assemblies for two species of Escallonia (Escalloniales).</title>
        <authorList>
            <person name="Chanderbali A."/>
            <person name="Dervinis C."/>
            <person name="Anghel I."/>
            <person name="Soltis D."/>
            <person name="Soltis P."/>
            <person name="Zapata F."/>
        </authorList>
    </citation>
    <scope>NUCLEOTIDE SEQUENCE</scope>
    <source>
        <strain evidence="2">UCBG64.0493</strain>
        <tissue evidence="2">Leaf</tissue>
    </source>
</reference>
<sequence length="175" mass="19914">MTAFQVINRDFIKLDWFDGTSFTGWQDKMMFLLIALKVQYVLDPNLPPLPKITDNNSDETKAIGMITELHMATLNQNSDLWVPDPKRTKLGPRALKSVFLGYVDAYGVIICLYVDDLLIFSTNLEEISETKKHLNSRFKMKGLNEVDTAIGIKVKKHSGGYALSQSHYIEKMLLN</sequence>
<organism evidence="2 3">
    <name type="scientific">Escallonia herrerae</name>
    <dbReference type="NCBI Taxonomy" id="1293975"/>
    <lineage>
        <taxon>Eukaryota</taxon>
        <taxon>Viridiplantae</taxon>
        <taxon>Streptophyta</taxon>
        <taxon>Embryophyta</taxon>
        <taxon>Tracheophyta</taxon>
        <taxon>Spermatophyta</taxon>
        <taxon>Magnoliopsida</taxon>
        <taxon>eudicotyledons</taxon>
        <taxon>Gunneridae</taxon>
        <taxon>Pentapetalae</taxon>
        <taxon>asterids</taxon>
        <taxon>campanulids</taxon>
        <taxon>Escalloniales</taxon>
        <taxon>Escalloniaceae</taxon>
        <taxon>Escallonia</taxon>
    </lineage>
</organism>
<evidence type="ECO:0000313" key="3">
    <source>
        <dbReference type="Proteomes" id="UP001188597"/>
    </source>
</evidence>
<comment type="caution">
    <text evidence="2">The sequence shown here is derived from an EMBL/GenBank/DDBJ whole genome shotgun (WGS) entry which is preliminary data.</text>
</comment>
<dbReference type="EMBL" id="JAVXUP010000400">
    <property type="protein sequence ID" value="KAK3028862.1"/>
    <property type="molecule type" value="Genomic_DNA"/>
</dbReference>
<dbReference type="InterPro" id="IPR013103">
    <property type="entry name" value="RVT_2"/>
</dbReference>
<feature type="domain" description="Reverse transcriptase Ty1/copia-type" evidence="1">
    <location>
        <begin position="98"/>
        <end position="173"/>
    </location>
</feature>
<protein>
    <recommendedName>
        <fullName evidence="1">Reverse transcriptase Ty1/copia-type domain-containing protein</fullName>
    </recommendedName>
</protein>
<dbReference type="Pfam" id="PF07727">
    <property type="entry name" value="RVT_2"/>
    <property type="match status" value="1"/>
</dbReference>
<evidence type="ECO:0000313" key="2">
    <source>
        <dbReference type="EMBL" id="KAK3028862.1"/>
    </source>
</evidence>
<name>A0AA89B925_9ASTE</name>
<gene>
    <name evidence="2" type="ORF">RJ639_038547</name>
</gene>
<dbReference type="AlphaFoldDB" id="A0AA89B925"/>
<evidence type="ECO:0000259" key="1">
    <source>
        <dbReference type="Pfam" id="PF07727"/>
    </source>
</evidence>
<keyword evidence="3" id="KW-1185">Reference proteome</keyword>
<proteinExistence type="predicted"/>